<keyword evidence="1" id="KW-0472">Membrane</keyword>
<protein>
    <submittedName>
        <fullName evidence="2">Uncharacterized protein</fullName>
    </submittedName>
</protein>
<evidence type="ECO:0000313" key="3">
    <source>
        <dbReference type="Proteomes" id="UP001632037"/>
    </source>
</evidence>
<sequence length="121" mass="14139">MSLAGVLQDVDKTSPVVRNALLHIGLCVLPWFWMGYNCKYIRSKRGNPEQVHFWEEFYRNVLSEYLYLHGLDRDRLHIVVDAPATETLPVIPDRKLEQQGKFKSWSLCKSKSVKWMVAVVF</sequence>
<reference evidence="2 3" key="1">
    <citation type="submission" date="2024-09" db="EMBL/GenBank/DDBJ databases">
        <title>Genome sequencing and assembly of Phytophthora oleae, isolate VK10A, causative agent of rot of olive drupes.</title>
        <authorList>
            <person name="Conti Taguali S."/>
            <person name="Riolo M."/>
            <person name="La Spada F."/>
            <person name="Cacciola S.O."/>
            <person name="Dionisio G."/>
        </authorList>
    </citation>
    <scope>NUCLEOTIDE SEQUENCE [LARGE SCALE GENOMIC DNA]</scope>
    <source>
        <strain evidence="2 3">VK10A</strain>
    </source>
</reference>
<organism evidence="2 3">
    <name type="scientific">Phytophthora oleae</name>
    <dbReference type="NCBI Taxonomy" id="2107226"/>
    <lineage>
        <taxon>Eukaryota</taxon>
        <taxon>Sar</taxon>
        <taxon>Stramenopiles</taxon>
        <taxon>Oomycota</taxon>
        <taxon>Peronosporomycetes</taxon>
        <taxon>Peronosporales</taxon>
        <taxon>Peronosporaceae</taxon>
        <taxon>Phytophthora</taxon>
    </lineage>
</organism>
<proteinExistence type="predicted"/>
<feature type="transmembrane region" description="Helical" evidence="1">
    <location>
        <begin position="20"/>
        <end position="36"/>
    </location>
</feature>
<dbReference type="Proteomes" id="UP001632037">
    <property type="component" value="Unassembled WGS sequence"/>
</dbReference>
<dbReference type="EMBL" id="JBIMZQ010000005">
    <property type="protein sequence ID" value="KAL3671581.1"/>
    <property type="molecule type" value="Genomic_DNA"/>
</dbReference>
<comment type="caution">
    <text evidence="2">The sequence shown here is derived from an EMBL/GenBank/DDBJ whole genome shotgun (WGS) entry which is preliminary data.</text>
</comment>
<name>A0ABD3FZ43_9STRA</name>
<keyword evidence="3" id="KW-1185">Reference proteome</keyword>
<gene>
    <name evidence="2" type="ORF">V7S43_003497</name>
</gene>
<dbReference type="AlphaFoldDB" id="A0ABD3FZ43"/>
<evidence type="ECO:0000256" key="1">
    <source>
        <dbReference type="SAM" id="Phobius"/>
    </source>
</evidence>
<keyword evidence="1" id="KW-1133">Transmembrane helix</keyword>
<evidence type="ECO:0000313" key="2">
    <source>
        <dbReference type="EMBL" id="KAL3671581.1"/>
    </source>
</evidence>
<keyword evidence="1" id="KW-0812">Transmembrane</keyword>
<accession>A0ABD3FZ43</accession>